<accession>A0A0S8FPK4</accession>
<sequence length="247" mass="28446">MSILLCISTLTIFPKTNTLEIITETSLNAWTFTPRYSIEPFPGDQVFLANRLRCSYSFFSNDRISLGVEAGFANRFHFTYFYSYTVWGLDDSDVWFVLNSGRNTSLLARFRLPTGLYNEGLGIGAYCMELYIRKTNIWRNSSAYFGYEWIGANSDKVNYGDKIRLGVEINNWLRVSSYYAFADQGTYYSLYDSPSFALETSLFKNFRLMKGYTTQVIFSQTLLGRDIPISTSISLRISGKPRETKQR</sequence>
<name>A0A0S8FPK4_UNCW3</name>
<reference evidence="1 2" key="1">
    <citation type="journal article" date="2015" name="Microbiome">
        <title>Genomic resolution of linkages in carbon, nitrogen, and sulfur cycling among widespread estuary sediment bacteria.</title>
        <authorList>
            <person name="Baker B.J."/>
            <person name="Lazar C.S."/>
            <person name="Teske A.P."/>
            <person name="Dick G.J."/>
        </authorList>
    </citation>
    <scope>NUCLEOTIDE SEQUENCE [LARGE SCALE GENOMIC DNA]</scope>
    <source>
        <strain evidence="1">SM23_42</strain>
    </source>
</reference>
<dbReference type="Proteomes" id="UP000051373">
    <property type="component" value="Unassembled WGS sequence"/>
</dbReference>
<comment type="caution">
    <text evidence="1">The sequence shown here is derived from an EMBL/GenBank/DDBJ whole genome shotgun (WGS) entry which is preliminary data.</text>
</comment>
<dbReference type="AlphaFoldDB" id="A0A0S8FPK4"/>
<dbReference type="STRING" id="1703779.AMJ83_10280"/>
<gene>
    <name evidence="1" type="ORF">AMJ83_10280</name>
</gene>
<proteinExistence type="predicted"/>
<dbReference type="EMBL" id="LJUJ01000030">
    <property type="protein sequence ID" value="KPK62646.1"/>
    <property type="molecule type" value="Genomic_DNA"/>
</dbReference>
<evidence type="ECO:0000313" key="1">
    <source>
        <dbReference type="EMBL" id="KPK62646.1"/>
    </source>
</evidence>
<organism evidence="1 2">
    <name type="scientific">candidate division WOR_3 bacterium SM23_42</name>
    <dbReference type="NCBI Taxonomy" id="1703779"/>
    <lineage>
        <taxon>Bacteria</taxon>
        <taxon>Bacteria division WOR-3</taxon>
    </lineage>
</organism>
<evidence type="ECO:0000313" key="2">
    <source>
        <dbReference type="Proteomes" id="UP000051373"/>
    </source>
</evidence>
<protein>
    <submittedName>
        <fullName evidence="1">Uncharacterized protein</fullName>
    </submittedName>
</protein>